<dbReference type="InterPro" id="IPR014718">
    <property type="entry name" value="GH-type_carb-bd"/>
</dbReference>
<feature type="domain" description="Glycosyl-hydrolase 97 N-terminal" evidence="4">
    <location>
        <begin position="53"/>
        <end position="310"/>
    </location>
</feature>
<organism evidence="6 7">
    <name type="scientific">Saccharophagus degradans</name>
    <dbReference type="NCBI Taxonomy" id="86304"/>
    <lineage>
        <taxon>Bacteria</taxon>
        <taxon>Pseudomonadati</taxon>
        <taxon>Pseudomonadota</taxon>
        <taxon>Gammaproteobacteria</taxon>
        <taxon>Cellvibrionales</taxon>
        <taxon>Cellvibrionaceae</taxon>
        <taxon>Saccharophagus</taxon>
    </lineage>
</organism>
<dbReference type="InterPro" id="IPR029486">
    <property type="entry name" value="GH97_N"/>
</dbReference>
<dbReference type="Pfam" id="PF10566">
    <property type="entry name" value="Glyco_hydro_97"/>
    <property type="match status" value="1"/>
</dbReference>
<feature type="domain" description="Glycosyl-hydrolase 97 catalytic" evidence="3">
    <location>
        <begin position="330"/>
        <end position="483"/>
    </location>
</feature>
<accession>A0AAW7XA95</accession>
<dbReference type="Pfam" id="PF14509">
    <property type="entry name" value="GH97_C"/>
    <property type="match status" value="1"/>
</dbReference>
<evidence type="ECO:0000259" key="3">
    <source>
        <dbReference type="Pfam" id="PF10566"/>
    </source>
</evidence>
<dbReference type="Proteomes" id="UP001169760">
    <property type="component" value="Unassembled WGS sequence"/>
</dbReference>
<dbReference type="Gene3D" id="2.70.98.10">
    <property type="match status" value="1"/>
</dbReference>
<sequence length="680" mass="76533">MHNNSQQIPQRTAHLLPVTPKWRSALRLPVIALCILSSLSSISANALAKTFELTSPNEQLRIEVHTGKQTTFEVHLNNKQILAPSSIDLMLMSGEKLASNITVKQEKRYAVSNTLTPAVSHKSSKIAENYNALNLAFSNNFGIDFRAYNDGFAYRFTGERAGEIIIKDEHLALNFAKNATTLFPEEETFISHFERLYLPETVANISPERFASLPTYIKSNGINVVVTEADLYDYPGLFLFGTNKNGFTAGFSNAVAKTTPKAGSEDRNQEFEYENYIAKTSGTRTFPWRVAIITKEDTDLVASQLVYLLSSENKIGDTRWIKPGRIAWDWYNANNLFDVDFKAGLNTQTYKYYIDFAAKYGLEYVILDEGWTKTTTNTKESNPDIDVKELIAYGKKKNVAIILWTLWEPLDKDYENILALYAQWGAAGIKVDFMQRADQYMVNYYEKIAKAAAKNKLLVDYHGGFKPAGLRRAYPNVMTYEGVKGNENNKWSADITPEHNVTLPYIRMVAGPMDYTPGALRNKQLANHNVNHFRPEAIGTRAHQLAMYAVFESALQMLCESPSTYLREPLITEYIAKFPSVWDETRVLKGEVANYILLARRKGDTWYIGAMTDMTARTLTLNLNFLDGGKYSLHGVADGLNVEQYAEDYQFINQTVTAKDSLQLNLAAGGGWSAVITPAK</sequence>
<proteinExistence type="predicted"/>
<dbReference type="InterPro" id="IPR017853">
    <property type="entry name" value="GH"/>
</dbReference>
<dbReference type="Gene3D" id="3.20.20.70">
    <property type="entry name" value="Aldolase class I"/>
    <property type="match status" value="1"/>
</dbReference>
<keyword evidence="2" id="KW-0326">Glycosidase</keyword>
<dbReference type="InterPro" id="IPR029483">
    <property type="entry name" value="GH97_C"/>
</dbReference>
<dbReference type="AlphaFoldDB" id="A0AAW7XA95"/>
<keyword evidence="1 6" id="KW-0378">Hydrolase</keyword>
<name>A0AAW7XA95_9GAMM</name>
<dbReference type="EMBL" id="JAUOPB010000015">
    <property type="protein sequence ID" value="MDO6424577.1"/>
    <property type="molecule type" value="Genomic_DNA"/>
</dbReference>
<dbReference type="GO" id="GO:0030246">
    <property type="term" value="F:carbohydrate binding"/>
    <property type="evidence" value="ECO:0007669"/>
    <property type="project" value="InterPro"/>
</dbReference>
<dbReference type="SUPFAM" id="SSF51445">
    <property type="entry name" value="(Trans)glycosidases"/>
    <property type="match status" value="1"/>
</dbReference>
<dbReference type="GO" id="GO:0016798">
    <property type="term" value="F:hydrolase activity, acting on glycosyl bonds"/>
    <property type="evidence" value="ECO:0007669"/>
    <property type="project" value="UniProtKB-KW"/>
</dbReference>
<dbReference type="RefSeq" id="WP_303493823.1">
    <property type="nucleotide sequence ID" value="NZ_JAUOPB010000015.1"/>
</dbReference>
<dbReference type="InterPro" id="IPR019563">
    <property type="entry name" value="GH97_catalytic"/>
</dbReference>
<dbReference type="Pfam" id="PF14508">
    <property type="entry name" value="GH97_N"/>
    <property type="match status" value="1"/>
</dbReference>
<evidence type="ECO:0000259" key="4">
    <source>
        <dbReference type="Pfam" id="PF14508"/>
    </source>
</evidence>
<dbReference type="Gene3D" id="2.60.40.1180">
    <property type="entry name" value="Golgi alpha-mannosidase II"/>
    <property type="match status" value="1"/>
</dbReference>
<feature type="domain" description="Glycosyl-hydrolase 97 C-terminal oligomerisation" evidence="5">
    <location>
        <begin position="581"/>
        <end position="676"/>
    </location>
</feature>
<dbReference type="InterPro" id="IPR013780">
    <property type="entry name" value="Glyco_hydro_b"/>
</dbReference>
<protein>
    <submittedName>
        <fullName evidence="6">Glycoside hydrolase family 97 protein</fullName>
    </submittedName>
</protein>
<dbReference type="InterPro" id="IPR013785">
    <property type="entry name" value="Aldolase_TIM"/>
</dbReference>
<evidence type="ECO:0000256" key="2">
    <source>
        <dbReference type="ARBA" id="ARBA00023295"/>
    </source>
</evidence>
<evidence type="ECO:0000313" key="7">
    <source>
        <dbReference type="Proteomes" id="UP001169760"/>
    </source>
</evidence>
<evidence type="ECO:0000259" key="5">
    <source>
        <dbReference type="Pfam" id="PF14509"/>
    </source>
</evidence>
<evidence type="ECO:0000313" key="6">
    <source>
        <dbReference type="EMBL" id="MDO6424577.1"/>
    </source>
</evidence>
<dbReference type="InterPro" id="IPR052720">
    <property type="entry name" value="Glycosyl_hydrolase_97"/>
</dbReference>
<gene>
    <name evidence="6" type="ORF">Q4521_18965</name>
</gene>
<dbReference type="PANTHER" id="PTHR35803">
    <property type="entry name" value="GLUCAN 1,4-ALPHA-GLUCOSIDASE SUSB-RELATED"/>
    <property type="match status" value="1"/>
</dbReference>
<evidence type="ECO:0000256" key="1">
    <source>
        <dbReference type="ARBA" id="ARBA00022801"/>
    </source>
</evidence>
<dbReference type="PANTHER" id="PTHR35803:SF2">
    <property type="entry name" value="RETAINING ALPHA-GALACTOSIDASE"/>
    <property type="match status" value="1"/>
</dbReference>
<reference evidence="6" key="1">
    <citation type="submission" date="2023-07" db="EMBL/GenBank/DDBJ databases">
        <title>Genome content predicts the carbon catabolic preferences of heterotrophic bacteria.</title>
        <authorList>
            <person name="Gralka M."/>
        </authorList>
    </citation>
    <scope>NUCLEOTIDE SEQUENCE</scope>
    <source>
        <strain evidence="6">I3M17_2</strain>
    </source>
</reference>
<comment type="caution">
    <text evidence="6">The sequence shown here is derived from an EMBL/GenBank/DDBJ whole genome shotgun (WGS) entry which is preliminary data.</text>
</comment>